<name>A0AAU7QEY2_9GAMM</name>
<evidence type="ECO:0000256" key="2">
    <source>
        <dbReference type="ARBA" id="ARBA00023235"/>
    </source>
</evidence>
<dbReference type="Pfam" id="PF07221">
    <property type="entry name" value="GlcNAc_2-epim"/>
    <property type="match status" value="1"/>
</dbReference>
<dbReference type="SUPFAM" id="SSF48208">
    <property type="entry name" value="Six-hairpin glycosidases"/>
    <property type="match status" value="1"/>
</dbReference>
<keyword evidence="2" id="KW-0413">Isomerase</keyword>
<dbReference type="GO" id="GO:0016853">
    <property type="term" value="F:isomerase activity"/>
    <property type="evidence" value="ECO:0007669"/>
    <property type="project" value="UniProtKB-KW"/>
</dbReference>
<dbReference type="AlphaFoldDB" id="A0AAU7QEY2"/>
<comment type="similarity">
    <text evidence="1">Belongs to the N-acylglucosamine 2-epimerase family.</text>
</comment>
<dbReference type="InterPro" id="IPR012341">
    <property type="entry name" value="6hp_glycosidase-like_sf"/>
</dbReference>
<dbReference type="EMBL" id="CP157947">
    <property type="protein sequence ID" value="XBS71515.1"/>
    <property type="molecule type" value="Genomic_DNA"/>
</dbReference>
<organism evidence="3">
    <name type="scientific">Acerihabitans sp. KWT182</name>
    <dbReference type="NCBI Taxonomy" id="3157919"/>
    <lineage>
        <taxon>Bacteria</taxon>
        <taxon>Pseudomonadati</taxon>
        <taxon>Pseudomonadota</taxon>
        <taxon>Gammaproteobacteria</taxon>
        <taxon>Enterobacterales</taxon>
        <taxon>Pectobacteriaceae</taxon>
        <taxon>Acerihabitans</taxon>
    </lineage>
</organism>
<dbReference type="InterPro" id="IPR008928">
    <property type="entry name" value="6-hairpin_glycosidase_sf"/>
</dbReference>
<dbReference type="Gene3D" id="1.50.10.10">
    <property type="match status" value="1"/>
</dbReference>
<evidence type="ECO:0000256" key="1">
    <source>
        <dbReference type="ARBA" id="ARBA00008558"/>
    </source>
</evidence>
<sequence length="380" mass="43276">MLTGARRFSQWMRREALPFFLHAGVCRLPPHPGAFKEEIPVETTLMRSRVQLRQLYVFAHATRTGWIDAHDQVLSGAQTVLPVFRRHEGPLVFALGDGGAAKDINTYEQAFALLAYSELYRLTGDNLFRAEAERLHDWMGRYLALPEGGYAVNSRRPSLLSQNPNMHLFEACLAWWQATGDSRWENESHQLYRLFRQYLFDPRHHCLLEFFAAGWQPTLESSYLVDPGHHHEWTWLLYQYQRQTGIDTSASRRALQDFARSHGDNPVSGAVMNELRWDGAAHRPESRLWCQTERLKADAVNDRTGGRPADEAITDGHVDAMFRAFIEGEPSGSYCDEIDARGARIHRPAPASTLYHLYVACRELDSLAADRAIPDASNPS</sequence>
<evidence type="ECO:0000313" key="3">
    <source>
        <dbReference type="EMBL" id="XBS71515.1"/>
    </source>
</evidence>
<dbReference type="GO" id="GO:0005975">
    <property type="term" value="P:carbohydrate metabolic process"/>
    <property type="evidence" value="ECO:0007669"/>
    <property type="project" value="InterPro"/>
</dbReference>
<gene>
    <name evidence="3" type="ORF">ABK905_11675</name>
</gene>
<dbReference type="PANTHER" id="PTHR15108">
    <property type="entry name" value="N-ACYLGLUCOSAMINE-2-EPIMERASE"/>
    <property type="match status" value="1"/>
</dbReference>
<protein>
    <submittedName>
        <fullName evidence="3">AGE family epimerase/isomerase</fullName>
    </submittedName>
</protein>
<dbReference type="InterPro" id="IPR010819">
    <property type="entry name" value="AGE/CE"/>
</dbReference>
<accession>A0AAU7QEY2</accession>
<reference evidence="3" key="1">
    <citation type="submission" date="2024-06" db="EMBL/GenBank/DDBJ databases">
        <authorList>
            <person name="Coelho C."/>
            <person name="Bento M."/>
            <person name="Garcia E."/>
            <person name="Camelo A."/>
            <person name="Brandao I."/>
            <person name="Espirito Santo C."/>
            <person name="Trovao J."/>
            <person name="Verissimo A."/>
            <person name="Costa J."/>
            <person name="Tiago I."/>
        </authorList>
    </citation>
    <scope>NUCLEOTIDE SEQUENCE</scope>
    <source>
        <strain evidence="3">KWT182</strain>
    </source>
</reference>
<proteinExistence type="inferred from homology"/>